<feature type="compositionally biased region" description="Basic and acidic residues" evidence="2">
    <location>
        <begin position="184"/>
        <end position="202"/>
    </location>
</feature>
<organism evidence="3">
    <name type="scientific">marine sediment metagenome</name>
    <dbReference type="NCBI Taxonomy" id="412755"/>
    <lineage>
        <taxon>unclassified sequences</taxon>
        <taxon>metagenomes</taxon>
        <taxon>ecological metagenomes</taxon>
    </lineage>
</organism>
<evidence type="ECO:0000313" key="3">
    <source>
        <dbReference type="EMBL" id="KKK81727.1"/>
    </source>
</evidence>
<evidence type="ECO:0000256" key="2">
    <source>
        <dbReference type="SAM" id="MobiDB-lite"/>
    </source>
</evidence>
<comment type="caution">
    <text evidence="3">The sequence shown here is derived from an EMBL/GenBank/DDBJ whole genome shotgun (WGS) entry which is preliminary data.</text>
</comment>
<dbReference type="EMBL" id="LAZR01052995">
    <property type="protein sequence ID" value="KKK81727.1"/>
    <property type="molecule type" value="Genomic_DNA"/>
</dbReference>
<keyword evidence="1" id="KW-0175">Coiled coil</keyword>
<feature type="region of interest" description="Disordered" evidence="2">
    <location>
        <begin position="184"/>
        <end position="211"/>
    </location>
</feature>
<reference evidence="3" key="1">
    <citation type="journal article" date="2015" name="Nature">
        <title>Complex archaea that bridge the gap between prokaryotes and eukaryotes.</title>
        <authorList>
            <person name="Spang A."/>
            <person name="Saw J.H."/>
            <person name="Jorgensen S.L."/>
            <person name="Zaremba-Niedzwiedzka K."/>
            <person name="Martijn J."/>
            <person name="Lind A.E."/>
            <person name="van Eijk R."/>
            <person name="Schleper C."/>
            <person name="Guy L."/>
            <person name="Ettema T.J."/>
        </authorList>
    </citation>
    <scope>NUCLEOTIDE SEQUENCE</scope>
</reference>
<protein>
    <submittedName>
        <fullName evidence="3">Uncharacterized protein</fullName>
    </submittedName>
</protein>
<dbReference type="AlphaFoldDB" id="A0A0F8YJZ2"/>
<evidence type="ECO:0000256" key="1">
    <source>
        <dbReference type="SAM" id="Coils"/>
    </source>
</evidence>
<feature type="coiled-coil region" evidence="1">
    <location>
        <begin position="16"/>
        <end position="43"/>
    </location>
</feature>
<sequence>MAKDNADYQIGLLNDVTRLEVENAQLREQLAEVRESEDALKQDAVDKDWRIHEPKEAQGRIEKGIVESMLLGTELGITRADLRIANERIAELEGHLVNMMGLWESEDMDSVVYLVVKDCLLWPVGLTKTYFDKEKDEIVDEVADPREFVIAPGYDDIWKTPWCGEKLRKPLSWVKMNYPDKYKEVKTDNEKKPDEHGEKSFMELENENVTV</sequence>
<feature type="non-terminal residue" evidence="3">
    <location>
        <position position="211"/>
    </location>
</feature>
<name>A0A0F8YJZ2_9ZZZZ</name>
<accession>A0A0F8YJZ2</accession>
<gene>
    <name evidence="3" type="ORF">LCGC14_2810560</name>
</gene>
<proteinExistence type="predicted"/>